<evidence type="ECO:0000256" key="9">
    <source>
        <dbReference type="ARBA" id="ARBA00022946"/>
    </source>
</evidence>
<name>A0A9W7EIE0_9STRA</name>
<feature type="region of interest" description="Disordered" evidence="12">
    <location>
        <begin position="26"/>
        <end position="45"/>
    </location>
</feature>
<feature type="compositionally biased region" description="Basic and acidic residues" evidence="12">
    <location>
        <begin position="161"/>
        <end position="173"/>
    </location>
</feature>
<evidence type="ECO:0000256" key="13">
    <source>
        <dbReference type="SAM" id="Phobius"/>
    </source>
</evidence>
<feature type="transmembrane region" description="Helical" evidence="13">
    <location>
        <begin position="642"/>
        <end position="664"/>
    </location>
</feature>
<reference evidence="16" key="1">
    <citation type="journal article" date="2023" name="Commun. Biol.">
        <title>Genome analysis of Parmales, the sister group of diatoms, reveals the evolutionary specialization of diatoms from phago-mixotrophs to photoautotrophs.</title>
        <authorList>
            <person name="Ban H."/>
            <person name="Sato S."/>
            <person name="Yoshikawa S."/>
            <person name="Yamada K."/>
            <person name="Nakamura Y."/>
            <person name="Ichinomiya M."/>
            <person name="Sato N."/>
            <person name="Blanc-Mathieu R."/>
            <person name="Endo H."/>
            <person name="Kuwata A."/>
            <person name="Ogata H."/>
        </authorList>
    </citation>
    <scope>NUCLEOTIDE SEQUENCE [LARGE SCALE GENOMIC DNA]</scope>
    <source>
        <strain evidence="16">NIES 3700</strain>
    </source>
</reference>
<accession>A0A9W7EIE0</accession>
<evidence type="ECO:0000256" key="8">
    <source>
        <dbReference type="ARBA" id="ARBA00022801"/>
    </source>
</evidence>
<dbReference type="PANTHER" id="PTHR31412:SF0">
    <property type="entry name" value="ZINC METALLOPROTEASE EGY1, CHLOROPLASTIC-RELATED"/>
    <property type="match status" value="1"/>
</dbReference>
<feature type="compositionally biased region" description="Polar residues" evidence="12">
    <location>
        <begin position="26"/>
        <end position="42"/>
    </location>
</feature>
<evidence type="ECO:0000313" key="16">
    <source>
        <dbReference type="Proteomes" id="UP001165122"/>
    </source>
</evidence>
<gene>
    <name evidence="15" type="ORF">TrLO_g15992</name>
</gene>
<evidence type="ECO:0000313" key="15">
    <source>
        <dbReference type="EMBL" id="GMH80088.1"/>
    </source>
</evidence>
<evidence type="ECO:0000256" key="2">
    <source>
        <dbReference type="ARBA" id="ARBA00004229"/>
    </source>
</evidence>
<evidence type="ECO:0000256" key="6">
    <source>
        <dbReference type="ARBA" id="ARBA00022670"/>
    </source>
</evidence>
<evidence type="ECO:0000256" key="4">
    <source>
        <dbReference type="ARBA" id="ARBA00022528"/>
    </source>
</evidence>
<keyword evidence="16" id="KW-1185">Reference proteome</keyword>
<evidence type="ECO:0000256" key="12">
    <source>
        <dbReference type="SAM" id="MobiDB-lite"/>
    </source>
</evidence>
<keyword evidence="9" id="KW-0809">Transit peptide</keyword>
<dbReference type="PANTHER" id="PTHR31412">
    <property type="entry name" value="ZINC METALLOPROTEASE EGY1"/>
    <property type="match status" value="1"/>
</dbReference>
<feature type="region of interest" description="Disordered" evidence="12">
    <location>
        <begin position="161"/>
        <end position="206"/>
    </location>
</feature>
<feature type="chain" id="PRO_5040849617" evidence="14">
    <location>
        <begin position="19"/>
        <end position="787"/>
    </location>
</feature>
<feature type="compositionally biased region" description="Pro residues" evidence="12">
    <location>
        <begin position="178"/>
        <end position="189"/>
    </location>
</feature>
<keyword evidence="6" id="KW-0645">Protease</keyword>
<feature type="transmembrane region" description="Helical" evidence="13">
    <location>
        <begin position="764"/>
        <end position="783"/>
    </location>
</feature>
<dbReference type="EMBL" id="BRXW01000958">
    <property type="protein sequence ID" value="GMH80088.1"/>
    <property type="molecule type" value="Genomic_DNA"/>
</dbReference>
<feature type="region of interest" description="Disordered" evidence="12">
    <location>
        <begin position="52"/>
        <end position="81"/>
    </location>
</feature>
<proteinExistence type="inferred from homology"/>
<feature type="transmembrane region" description="Helical" evidence="13">
    <location>
        <begin position="715"/>
        <end position="743"/>
    </location>
</feature>
<comment type="caution">
    <text evidence="15">The sequence shown here is derived from an EMBL/GenBank/DDBJ whole genome shotgun (WGS) entry which is preliminary data.</text>
</comment>
<keyword evidence="8" id="KW-0378">Hydrolase</keyword>
<dbReference type="GO" id="GO:0008233">
    <property type="term" value="F:peptidase activity"/>
    <property type="evidence" value="ECO:0007669"/>
    <property type="project" value="UniProtKB-KW"/>
</dbReference>
<evidence type="ECO:0000256" key="14">
    <source>
        <dbReference type="SAM" id="SignalP"/>
    </source>
</evidence>
<dbReference type="Proteomes" id="UP001165122">
    <property type="component" value="Unassembled WGS sequence"/>
</dbReference>
<dbReference type="AlphaFoldDB" id="A0A9W7EIE0"/>
<keyword evidence="4" id="KW-0150">Chloroplast</keyword>
<comment type="subcellular location">
    <subcellularLocation>
        <location evidence="1">Membrane</location>
        <topology evidence="1">Multi-pass membrane protein</topology>
    </subcellularLocation>
    <subcellularLocation>
        <location evidence="2">Plastid</location>
        <location evidence="2">Chloroplast</location>
    </subcellularLocation>
</comment>
<feature type="signal peptide" evidence="14">
    <location>
        <begin position="1"/>
        <end position="18"/>
    </location>
</feature>
<comment type="similarity">
    <text evidence="3">Belongs to the peptidase M50B family.</text>
</comment>
<keyword evidence="7 13" id="KW-0812">Transmembrane</keyword>
<feature type="transmembrane region" description="Helical" evidence="13">
    <location>
        <begin position="676"/>
        <end position="695"/>
    </location>
</feature>
<keyword evidence="11 13" id="KW-0472">Membrane</keyword>
<dbReference type="GO" id="GO:0016020">
    <property type="term" value="C:membrane"/>
    <property type="evidence" value="ECO:0007669"/>
    <property type="project" value="UniProtKB-SubCell"/>
</dbReference>
<evidence type="ECO:0000256" key="10">
    <source>
        <dbReference type="ARBA" id="ARBA00022989"/>
    </source>
</evidence>
<evidence type="ECO:0000256" key="5">
    <source>
        <dbReference type="ARBA" id="ARBA00022640"/>
    </source>
</evidence>
<evidence type="ECO:0000256" key="11">
    <source>
        <dbReference type="ARBA" id="ARBA00023136"/>
    </source>
</evidence>
<feature type="transmembrane region" description="Helical" evidence="13">
    <location>
        <begin position="577"/>
        <end position="595"/>
    </location>
</feature>
<evidence type="ECO:0000256" key="3">
    <source>
        <dbReference type="ARBA" id="ARBA00007931"/>
    </source>
</evidence>
<dbReference type="InterPro" id="IPR044838">
    <property type="entry name" value="EGY1-like"/>
</dbReference>
<keyword evidence="14" id="KW-0732">Signal</keyword>
<sequence length="787" mass="84813">MRLIHLLLLMTELAGVSSFNLTPLPSSVSNHQNANSFKTTSRQHTELSLFRRFRSNKSSSSKGSEPESDSSPSPPPVSRGQLSPEEMLKLAAELRGSADIEKRELLQSKIETLMEEIVQQGSSKPEQEERLQFLRNEVKVMNGEAPGPIVMKPRAMVTESKAREGTKEEEKAADTTPTPIPSTTPPPAPTTTILSMNSTSSPLPPTTYAKEDLGLRIREIYAQSPFFLKPLFIASLSGLNPTKFTFPNGTDDDLSLAIEFEKLDAASKMMFVTQMEAFEAENEDGERAKLGEEKLGERMNLTEAILRQIQEEDPNVNITVFEEFTQNDDISLSTAMKMGEEVVKSLDSTLNASEVSDISADISSILQGFDEERLEGTSMMIEGLIPDCITESVLGEELWEKVKGDISKIWMITDFESVPGGYVLKGRPTLQPLTNQTYTTLASEFSNIQSKYAENKLILSVIEEPFISEEAEESGITERDPAIYVGLIDTKHKNNGILKTVVNGFSLLTLAGFSLGVLAGNEPLVQTLEAASKLNPGEADVSAITGLAEQTFAGISGILVGKEVVKSFIANIYGVELAGPLVLPSFNFGCLGAVRRMKGQVDGRGEMFDLGFGSAAVGFGLSLGFLLVGLNLPGGEAVLPAGFLRSSALAGGIIDFFLPGSLTGPDPMAGVHLQPLAVVGFTGIITTALNCLPIGQTDGGRVTTALFGRQAASIITAFTLLVCFIIGLFGNDIILFYAAIAAITQREMEVPARNEIDEVDNARGILGILGIFIVILSILPLPVQTPY</sequence>
<dbReference type="GO" id="GO:0009507">
    <property type="term" value="C:chloroplast"/>
    <property type="evidence" value="ECO:0007669"/>
    <property type="project" value="UniProtKB-SubCell"/>
</dbReference>
<organism evidence="15 16">
    <name type="scientific">Triparma laevis f. longispina</name>
    <dbReference type="NCBI Taxonomy" id="1714387"/>
    <lineage>
        <taxon>Eukaryota</taxon>
        <taxon>Sar</taxon>
        <taxon>Stramenopiles</taxon>
        <taxon>Ochrophyta</taxon>
        <taxon>Bolidophyceae</taxon>
        <taxon>Parmales</taxon>
        <taxon>Triparmaceae</taxon>
        <taxon>Triparma</taxon>
    </lineage>
</organism>
<evidence type="ECO:0000256" key="1">
    <source>
        <dbReference type="ARBA" id="ARBA00004141"/>
    </source>
</evidence>
<feature type="transmembrane region" description="Helical" evidence="13">
    <location>
        <begin position="607"/>
        <end position="630"/>
    </location>
</feature>
<evidence type="ECO:0000256" key="7">
    <source>
        <dbReference type="ARBA" id="ARBA00022692"/>
    </source>
</evidence>
<protein>
    <submittedName>
        <fullName evidence="15">Uncharacterized protein</fullName>
    </submittedName>
</protein>
<dbReference type="OrthoDB" id="47355at2759"/>
<keyword evidence="10 13" id="KW-1133">Transmembrane helix</keyword>
<dbReference type="GO" id="GO:0006508">
    <property type="term" value="P:proteolysis"/>
    <property type="evidence" value="ECO:0007669"/>
    <property type="project" value="UniProtKB-KW"/>
</dbReference>
<keyword evidence="5" id="KW-0934">Plastid</keyword>